<reference evidence="2" key="1">
    <citation type="submission" date="2022-12" db="EMBL/GenBank/DDBJ databases">
        <authorList>
            <person name="Wang J."/>
        </authorList>
    </citation>
    <scope>NUCLEOTIDE SEQUENCE</scope>
    <source>
        <strain evidence="2">HY-42-06</strain>
    </source>
</reference>
<name>A0ABT4CNU5_9CLOT</name>
<dbReference type="InterPro" id="IPR003848">
    <property type="entry name" value="DUF218"/>
</dbReference>
<evidence type="ECO:0000313" key="2">
    <source>
        <dbReference type="EMBL" id="MCY6370731.1"/>
    </source>
</evidence>
<evidence type="ECO:0000313" key="3">
    <source>
        <dbReference type="Proteomes" id="UP001079657"/>
    </source>
</evidence>
<dbReference type="InterPro" id="IPR029052">
    <property type="entry name" value="Metallo-depent_PP-like"/>
</dbReference>
<dbReference type="Pfam" id="PF02698">
    <property type="entry name" value="DUF218"/>
    <property type="match status" value="1"/>
</dbReference>
<dbReference type="CDD" id="cd06259">
    <property type="entry name" value="YdcF-like"/>
    <property type="match status" value="1"/>
</dbReference>
<evidence type="ECO:0000259" key="1">
    <source>
        <dbReference type="Pfam" id="PF02698"/>
    </source>
</evidence>
<dbReference type="Gene3D" id="3.40.50.620">
    <property type="entry name" value="HUPs"/>
    <property type="match status" value="1"/>
</dbReference>
<feature type="domain" description="DUF218" evidence="1">
    <location>
        <begin position="48"/>
        <end position="169"/>
    </location>
</feature>
<dbReference type="InterPro" id="IPR014729">
    <property type="entry name" value="Rossmann-like_a/b/a_fold"/>
</dbReference>
<protein>
    <submittedName>
        <fullName evidence="2">YdcF family protein</fullName>
    </submittedName>
</protein>
<dbReference type="RefSeq" id="WP_268049559.1">
    <property type="nucleotide sequence ID" value="NZ_JAPQES010000002.1"/>
</dbReference>
<sequence>MMKKLKKLISFALLTIIIGAVTIFLIDSHVKKEGAKYIVKPEAAPKVDAVLVLGAAVFRGGIVSPILSDRLDTALELYNKNKADKFLLTGDHGQVNYDEVNAMKNYIEEQNVESKNIFLDHAGFSTYESMYRAKEIFKVKKVIIVTQGYHLMRSVYLARKMGIEAYGVASDKRQYINMDKYKMREVAARCKDFVFVNILKPEPKYLGKTIPISGDGRITHDKLEVNSKIKK</sequence>
<gene>
    <name evidence="2" type="ORF">OXH55_08815</name>
</gene>
<dbReference type="SUPFAM" id="SSF56300">
    <property type="entry name" value="Metallo-dependent phosphatases"/>
    <property type="match status" value="1"/>
</dbReference>
<organism evidence="2 3">
    <name type="scientific">Clostridium ganghwense</name>
    <dbReference type="NCBI Taxonomy" id="312089"/>
    <lineage>
        <taxon>Bacteria</taxon>
        <taxon>Bacillati</taxon>
        <taxon>Bacillota</taxon>
        <taxon>Clostridia</taxon>
        <taxon>Eubacteriales</taxon>
        <taxon>Clostridiaceae</taxon>
        <taxon>Clostridium</taxon>
    </lineage>
</organism>
<dbReference type="Proteomes" id="UP001079657">
    <property type="component" value="Unassembled WGS sequence"/>
</dbReference>
<accession>A0ABT4CNU5</accession>
<comment type="caution">
    <text evidence="2">The sequence shown here is derived from an EMBL/GenBank/DDBJ whole genome shotgun (WGS) entry which is preliminary data.</text>
</comment>
<dbReference type="EMBL" id="JAPQES010000002">
    <property type="protein sequence ID" value="MCY6370731.1"/>
    <property type="molecule type" value="Genomic_DNA"/>
</dbReference>
<proteinExistence type="predicted"/>
<dbReference type="PANTHER" id="PTHR30336:SF6">
    <property type="entry name" value="INTEGRAL MEMBRANE PROTEIN"/>
    <property type="match status" value="1"/>
</dbReference>
<dbReference type="PANTHER" id="PTHR30336">
    <property type="entry name" value="INNER MEMBRANE PROTEIN, PROBABLE PERMEASE"/>
    <property type="match status" value="1"/>
</dbReference>
<keyword evidence="3" id="KW-1185">Reference proteome</keyword>
<dbReference type="InterPro" id="IPR051599">
    <property type="entry name" value="Cell_Envelope_Assoc"/>
</dbReference>